<name>A0A8I2B4F8_PLESH</name>
<organism evidence="1 2">
    <name type="scientific">Plesiomonas shigelloides</name>
    <name type="common">Aeromonas shigelloides</name>
    <dbReference type="NCBI Taxonomy" id="703"/>
    <lineage>
        <taxon>Bacteria</taxon>
        <taxon>Pseudomonadati</taxon>
        <taxon>Pseudomonadota</taxon>
        <taxon>Gammaproteobacteria</taxon>
        <taxon>Enterobacterales</taxon>
        <taxon>Enterobacteriaceae</taxon>
        <taxon>Plesiomonas</taxon>
    </lineage>
</organism>
<sequence length="203" mass="23317">MTDKTNMPDVHLPVWMNRGQVRVLADACRTFWQGVARWLLWPLHQMDPETCSIPVLDLLAYQRDINRFKGEPLSLYRKRVKYAFINAKDAGSVAGFIAIFQRLGVGYVELRERQLGLDWDVIVVRVSDGQLADNTDLLMEIIQHYGRTCRRYRFEVITASNLRIRCGWDEGEYICYAASLIERGAPVVSRGHSAAFHASLRSQ</sequence>
<evidence type="ECO:0008006" key="3">
    <source>
        <dbReference type="Google" id="ProtNLM"/>
    </source>
</evidence>
<evidence type="ECO:0000313" key="2">
    <source>
        <dbReference type="Proteomes" id="UP000664658"/>
    </source>
</evidence>
<dbReference type="AlphaFoldDB" id="A0A8I2B4F8"/>
<dbReference type="Pfam" id="PF09684">
    <property type="entry name" value="Tail_P2_I"/>
    <property type="match status" value="1"/>
</dbReference>
<evidence type="ECO:0000313" key="1">
    <source>
        <dbReference type="EMBL" id="MBO1107905.1"/>
    </source>
</evidence>
<protein>
    <recommendedName>
        <fullName evidence="3">Phage tail protein</fullName>
    </recommendedName>
</protein>
<dbReference type="EMBL" id="JAFNAA010000005">
    <property type="protein sequence ID" value="MBO1107905.1"/>
    <property type="molecule type" value="Genomic_DNA"/>
</dbReference>
<reference evidence="1" key="1">
    <citation type="submission" date="2021-03" db="EMBL/GenBank/DDBJ databases">
        <title>Plesiomonas shigelloides zfcc0051, isolated from zebrafish feces.</title>
        <authorList>
            <person name="Vanderhoek Z."/>
            <person name="Gaulke C."/>
        </authorList>
    </citation>
    <scope>NUCLEOTIDE SEQUENCE</scope>
    <source>
        <strain evidence="1">Zfcc0051</strain>
    </source>
</reference>
<proteinExistence type="predicted"/>
<dbReference type="Proteomes" id="UP000664658">
    <property type="component" value="Unassembled WGS sequence"/>
</dbReference>
<comment type="caution">
    <text evidence="1">The sequence shown here is derived from an EMBL/GenBank/DDBJ whole genome shotgun (WGS) entry which is preliminary data.</text>
</comment>
<gene>
    <name evidence="1" type="ORF">J2R62_06655</name>
</gene>
<dbReference type="InterPro" id="IPR006521">
    <property type="entry name" value="Tail_protein_I"/>
</dbReference>
<dbReference type="RefSeq" id="WP_207541868.1">
    <property type="nucleotide sequence ID" value="NZ_JAFNAA010000005.1"/>
</dbReference>
<accession>A0A8I2B4F8</accession>